<keyword evidence="7 9" id="KW-0663">Pyridoxal phosphate</keyword>
<dbReference type="InterPro" id="IPR015424">
    <property type="entry name" value="PyrdxlP-dep_Trfase"/>
</dbReference>
<evidence type="ECO:0000256" key="9">
    <source>
        <dbReference type="RuleBase" id="RU003560"/>
    </source>
</evidence>
<organism evidence="10 11">
    <name type="scientific">Microbispora siamensis</name>
    <dbReference type="NCBI Taxonomy" id="564413"/>
    <lineage>
        <taxon>Bacteria</taxon>
        <taxon>Bacillati</taxon>
        <taxon>Actinomycetota</taxon>
        <taxon>Actinomycetes</taxon>
        <taxon>Streptosporangiales</taxon>
        <taxon>Streptosporangiaceae</taxon>
        <taxon>Microbispora</taxon>
    </lineage>
</organism>
<dbReference type="Gene3D" id="3.40.640.10">
    <property type="entry name" value="Type I PLP-dependent aspartate aminotransferase-like (Major domain)"/>
    <property type="match status" value="1"/>
</dbReference>
<dbReference type="GO" id="GO:0008483">
    <property type="term" value="F:transaminase activity"/>
    <property type="evidence" value="ECO:0007669"/>
    <property type="project" value="UniProtKB-KW"/>
</dbReference>
<comment type="cofactor">
    <cofactor evidence="1">
        <name>pyridoxal 5'-phosphate</name>
        <dbReference type="ChEBI" id="CHEBI:597326"/>
    </cofactor>
</comment>
<dbReference type="InterPro" id="IPR015422">
    <property type="entry name" value="PyrdxlP-dep_Trfase_small"/>
</dbReference>
<dbReference type="InterPro" id="IPR049704">
    <property type="entry name" value="Aminotrans_3_PPA_site"/>
</dbReference>
<dbReference type="EMBL" id="BOOF01000001">
    <property type="protein sequence ID" value="GIH59397.1"/>
    <property type="molecule type" value="Genomic_DNA"/>
</dbReference>
<comment type="subunit">
    <text evidence="3">Homotetramer.</text>
</comment>
<evidence type="ECO:0000256" key="4">
    <source>
        <dbReference type="ARBA" id="ARBA00013049"/>
    </source>
</evidence>
<evidence type="ECO:0000313" key="11">
    <source>
        <dbReference type="Proteomes" id="UP000660454"/>
    </source>
</evidence>
<dbReference type="Gene3D" id="3.90.1150.10">
    <property type="entry name" value="Aspartate Aminotransferase, domain 1"/>
    <property type="match status" value="1"/>
</dbReference>
<evidence type="ECO:0000313" key="10">
    <source>
        <dbReference type="EMBL" id="GIH59397.1"/>
    </source>
</evidence>
<protein>
    <recommendedName>
        <fullName evidence="4">alanine--glyoxylate transaminase</fullName>
        <ecNumber evidence="4">2.6.1.44</ecNumber>
    </recommendedName>
</protein>
<dbReference type="PROSITE" id="PS00600">
    <property type="entry name" value="AA_TRANSFER_CLASS_3"/>
    <property type="match status" value="1"/>
</dbReference>
<evidence type="ECO:0000256" key="7">
    <source>
        <dbReference type="ARBA" id="ARBA00022898"/>
    </source>
</evidence>
<dbReference type="PIRSF" id="PIRSF000521">
    <property type="entry name" value="Transaminase_4ab_Lys_Orn"/>
    <property type="match status" value="1"/>
</dbReference>
<sequence>MGTRPLLERHRAVMPSWMNLYYEDPIELVRGEGRHVYDSEGRRYLDFFGGLLATMVGHDIPEITEAIREQAGRILHTSTLYLVRRQVELAERIAAASGIPDAKVFFVNSGTEAVETALLLATQYRRSNQVLALRGSYHGRSFGTVAATGIRGWSATSLSPLNVTYVHSGYRLRSPFRGLDDAAYVAACKEELRTIIETATAGDVACLIAEPVQGAGGFATPPPSFFMEMKAVLDEYGILFVSDEVQTGFGRTGAACFGIQAFGVRPDAMAFAKGVANGVAMGGVVARGDLMDCLGANSISTAGGNPLACAAAVATLDVIRDRDLQANADRVGARLREGLERISADHDCVAEVRGMGLMIGVEIVTPGTTRPDPALVARILEKCRSRGLLIGRGGLLGNVLRVTPPMTVTEEEADEALRILADVMEEISARAAV</sequence>
<gene>
    <name evidence="10" type="ORF">Msi02_02140</name>
</gene>
<dbReference type="SUPFAM" id="SSF53383">
    <property type="entry name" value="PLP-dependent transferases"/>
    <property type="match status" value="1"/>
</dbReference>
<dbReference type="CDD" id="cd00610">
    <property type="entry name" value="OAT_like"/>
    <property type="match status" value="1"/>
</dbReference>
<keyword evidence="5 10" id="KW-0032">Aminotransferase</keyword>
<keyword evidence="8" id="KW-0809">Transit peptide</keyword>
<dbReference type="PANTHER" id="PTHR45688">
    <property type="match status" value="1"/>
</dbReference>
<keyword evidence="6" id="KW-0808">Transferase</keyword>
<accession>A0ABQ4GD84</accession>
<dbReference type="Proteomes" id="UP000660454">
    <property type="component" value="Unassembled WGS sequence"/>
</dbReference>
<name>A0ABQ4GD84_9ACTN</name>
<dbReference type="InterPro" id="IPR005814">
    <property type="entry name" value="Aminotrans_3"/>
</dbReference>
<dbReference type="PANTHER" id="PTHR45688:SF3">
    <property type="entry name" value="ALANINE--GLYOXYLATE AMINOTRANSFERASE 2, MITOCHONDRIAL"/>
    <property type="match status" value="1"/>
</dbReference>
<evidence type="ECO:0000256" key="3">
    <source>
        <dbReference type="ARBA" id="ARBA00011881"/>
    </source>
</evidence>
<proteinExistence type="inferred from homology"/>
<dbReference type="RefSeq" id="WP_204046636.1">
    <property type="nucleotide sequence ID" value="NZ_BOOF01000001.1"/>
</dbReference>
<evidence type="ECO:0000256" key="2">
    <source>
        <dbReference type="ARBA" id="ARBA00008954"/>
    </source>
</evidence>
<dbReference type="Pfam" id="PF00202">
    <property type="entry name" value="Aminotran_3"/>
    <property type="match status" value="1"/>
</dbReference>
<dbReference type="InterPro" id="IPR015421">
    <property type="entry name" value="PyrdxlP-dep_Trfase_major"/>
</dbReference>
<evidence type="ECO:0000256" key="6">
    <source>
        <dbReference type="ARBA" id="ARBA00022679"/>
    </source>
</evidence>
<evidence type="ECO:0000256" key="5">
    <source>
        <dbReference type="ARBA" id="ARBA00022576"/>
    </source>
</evidence>
<evidence type="ECO:0000256" key="8">
    <source>
        <dbReference type="ARBA" id="ARBA00022946"/>
    </source>
</evidence>
<keyword evidence="11" id="KW-1185">Reference proteome</keyword>
<reference evidence="10 11" key="1">
    <citation type="submission" date="2021-01" db="EMBL/GenBank/DDBJ databases">
        <title>Whole genome shotgun sequence of Microbispora siamensis NBRC 104113.</title>
        <authorList>
            <person name="Komaki H."/>
            <person name="Tamura T."/>
        </authorList>
    </citation>
    <scope>NUCLEOTIDE SEQUENCE [LARGE SCALE GENOMIC DNA]</scope>
    <source>
        <strain evidence="10 11">NBRC 104113</strain>
    </source>
</reference>
<comment type="caution">
    <text evidence="10">The sequence shown here is derived from an EMBL/GenBank/DDBJ whole genome shotgun (WGS) entry which is preliminary data.</text>
</comment>
<evidence type="ECO:0000256" key="1">
    <source>
        <dbReference type="ARBA" id="ARBA00001933"/>
    </source>
</evidence>
<dbReference type="EC" id="2.6.1.44" evidence="4"/>
<comment type="similarity">
    <text evidence="2 9">Belongs to the class-III pyridoxal-phosphate-dependent aminotransferase family.</text>
</comment>